<gene>
    <name evidence="6" type="ORF">GV64_06745</name>
</gene>
<evidence type="ECO:0000313" key="7">
    <source>
        <dbReference type="Proteomes" id="UP000027997"/>
    </source>
</evidence>
<accession>A0A081K8J4</accession>
<dbReference type="GO" id="GO:0006935">
    <property type="term" value="P:chemotaxis"/>
    <property type="evidence" value="ECO:0007669"/>
    <property type="project" value="UniProtKB-UniRule"/>
</dbReference>
<dbReference type="EC" id="3.1.1.61" evidence="2"/>
<dbReference type="GO" id="GO:0000156">
    <property type="term" value="F:phosphorelay response regulator activity"/>
    <property type="evidence" value="ECO:0007669"/>
    <property type="project" value="InterPro"/>
</dbReference>
<dbReference type="PANTHER" id="PTHR42872">
    <property type="entry name" value="PROTEIN-GLUTAMATE METHYLESTERASE/PROTEIN-GLUTAMINE GLUTAMINASE"/>
    <property type="match status" value="1"/>
</dbReference>
<dbReference type="GO" id="GO:0005737">
    <property type="term" value="C:cytoplasm"/>
    <property type="evidence" value="ECO:0007669"/>
    <property type="project" value="InterPro"/>
</dbReference>
<evidence type="ECO:0000256" key="4">
    <source>
        <dbReference type="PROSITE-ProRule" id="PRU00050"/>
    </source>
</evidence>
<evidence type="ECO:0000256" key="2">
    <source>
        <dbReference type="ARBA" id="ARBA00039140"/>
    </source>
</evidence>
<organism evidence="6 7">
    <name type="scientific">Endozoicomonas elysicola</name>
    <dbReference type="NCBI Taxonomy" id="305900"/>
    <lineage>
        <taxon>Bacteria</taxon>
        <taxon>Pseudomonadati</taxon>
        <taxon>Pseudomonadota</taxon>
        <taxon>Gammaproteobacteria</taxon>
        <taxon>Oceanospirillales</taxon>
        <taxon>Endozoicomonadaceae</taxon>
        <taxon>Endozoicomonas</taxon>
    </lineage>
</organism>
<feature type="domain" description="CheB-type methylesterase" evidence="5">
    <location>
        <begin position="1"/>
        <end position="181"/>
    </location>
</feature>
<dbReference type="EMBL" id="JOJP01000001">
    <property type="protein sequence ID" value="KEI70470.1"/>
    <property type="molecule type" value="Genomic_DNA"/>
</dbReference>
<evidence type="ECO:0000259" key="5">
    <source>
        <dbReference type="PROSITE" id="PS50122"/>
    </source>
</evidence>
<dbReference type="SUPFAM" id="SSF52738">
    <property type="entry name" value="Methylesterase CheB, C-terminal domain"/>
    <property type="match status" value="1"/>
</dbReference>
<keyword evidence="1 4" id="KW-0378">Hydrolase</keyword>
<proteinExistence type="predicted"/>
<evidence type="ECO:0000256" key="3">
    <source>
        <dbReference type="ARBA" id="ARBA00048267"/>
    </source>
</evidence>
<dbReference type="Pfam" id="PF01339">
    <property type="entry name" value="CheB_methylest"/>
    <property type="match status" value="1"/>
</dbReference>
<dbReference type="PROSITE" id="PS50122">
    <property type="entry name" value="CHEB"/>
    <property type="match status" value="1"/>
</dbReference>
<dbReference type="GO" id="GO:0008984">
    <property type="term" value="F:protein-glutamate methylesterase activity"/>
    <property type="evidence" value="ECO:0007669"/>
    <property type="project" value="UniProtKB-EC"/>
</dbReference>
<dbReference type="Proteomes" id="UP000027997">
    <property type="component" value="Unassembled WGS sequence"/>
</dbReference>
<protein>
    <recommendedName>
        <fullName evidence="2">protein-glutamate methylesterase</fullName>
        <ecNumber evidence="2">3.1.1.61</ecNumber>
    </recommendedName>
</protein>
<comment type="caution">
    <text evidence="6">The sequence shown here is derived from an EMBL/GenBank/DDBJ whole genome shotgun (WGS) entry which is preliminary data.</text>
</comment>
<comment type="catalytic activity">
    <reaction evidence="3">
        <text>[protein]-L-glutamate 5-O-methyl ester + H2O = L-glutamyl-[protein] + methanol + H(+)</text>
        <dbReference type="Rhea" id="RHEA:23236"/>
        <dbReference type="Rhea" id="RHEA-COMP:10208"/>
        <dbReference type="Rhea" id="RHEA-COMP:10311"/>
        <dbReference type="ChEBI" id="CHEBI:15377"/>
        <dbReference type="ChEBI" id="CHEBI:15378"/>
        <dbReference type="ChEBI" id="CHEBI:17790"/>
        <dbReference type="ChEBI" id="CHEBI:29973"/>
        <dbReference type="ChEBI" id="CHEBI:82795"/>
        <dbReference type="EC" id="3.1.1.61"/>
    </reaction>
</comment>
<dbReference type="InterPro" id="IPR035909">
    <property type="entry name" value="CheB_C"/>
</dbReference>
<dbReference type="AlphaFoldDB" id="A0A081K8J4"/>
<evidence type="ECO:0000313" key="6">
    <source>
        <dbReference type="EMBL" id="KEI70470.1"/>
    </source>
</evidence>
<feature type="active site" evidence="4">
    <location>
        <position position="10"/>
    </location>
</feature>
<dbReference type="CDD" id="cd16433">
    <property type="entry name" value="CheB"/>
    <property type="match status" value="1"/>
</dbReference>
<dbReference type="Gene3D" id="3.40.50.180">
    <property type="entry name" value="Methylesterase CheB, C-terminal domain"/>
    <property type="match status" value="1"/>
</dbReference>
<evidence type="ECO:0000256" key="1">
    <source>
        <dbReference type="ARBA" id="ARBA00022801"/>
    </source>
</evidence>
<feature type="active site" evidence="4">
    <location>
        <position position="130"/>
    </location>
</feature>
<dbReference type="eggNOG" id="COG2201">
    <property type="taxonomic scope" value="Bacteria"/>
</dbReference>
<dbReference type="PANTHER" id="PTHR42872:SF3">
    <property type="entry name" value="PROTEIN-GLUTAMATE METHYLESTERASE_PROTEIN-GLUTAMINE GLUTAMINASE 1"/>
    <property type="match status" value="1"/>
</dbReference>
<dbReference type="STRING" id="305900.GV64_06745"/>
<dbReference type="InterPro" id="IPR000673">
    <property type="entry name" value="Sig_transdc_resp-reg_Me-estase"/>
</dbReference>
<reference evidence="6 7" key="1">
    <citation type="submission" date="2014-06" db="EMBL/GenBank/DDBJ databases">
        <title>Whole Genome Sequences of Three Symbiotic Endozoicomonas Bacteria.</title>
        <authorList>
            <person name="Neave M.J."/>
            <person name="Apprill A."/>
            <person name="Voolstra C.R."/>
        </authorList>
    </citation>
    <scope>NUCLEOTIDE SEQUENCE [LARGE SCALE GENOMIC DNA]</scope>
    <source>
        <strain evidence="6 7">DSM 22380</strain>
    </source>
</reference>
<feature type="active site" evidence="4">
    <location>
        <position position="37"/>
    </location>
</feature>
<name>A0A081K8J4_9GAMM</name>
<sequence length="187" mass="19858">MPKAVVLGASAGGINALGFLFSELGEDFSLPILVTKHVGLNDDRSMLRVLARQSTLPVKVAKDKHRIQPGTIYLAPAGYHMLVEEQGVISLNLEAPVAHSRPSIDVLFQSAARVYGQELVAVVLTGANRDGADGIRTVKDFGGTTVAQCPRNAEMGVMPKASLDTGCVDYLMTLEEIPAFLDQIGGV</sequence>
<keyword evidence="7" id="KW-1185">Reference proteome</keyword>
<keyword evidence="4" id="KW-0145">Chemotaxis</keyword>